<evidence type="ECO:0000313" key="1">
    <source>
        <dbReference type="EMBL" id="MDH2134056.1"/>
    </source>
</evidence>
<evidence type="ECO:0000313" key="2">
    <source>
        <dbReference type="Proteomes" id="UP001162318"/>
    </source>
</evidence>
<dbReference type="RefSeq" id="WP_066766188.1">
    <property type="nucleotide sequence ID" value="NZ_JAOCKX010000047.1"/>
</dbReference>
<reference evidence="1" key="1">
    <citation type="submission" date="2022-09" db="EMBL/GenBank/DDBJ databases">
        <title>Intensive care unit water sources are persistently colonized with multi-drug resistant bacteria and are the site of extensive horizontal gene transfer of antibiotic resistance genes.</title>
        <authorList>
            <person name="Diorio-Toth L."/>
        </authorList>
    </citation>
    <scope>NUCLEOTIDE SEQUENCE</scope>
    <source>
        <strain evidence="1">GD03659</strain>
    </source>
</reference>
<accession>A0AA43BA36</accession>
<dbReference type="Proteomes" id="UP001162318">
    <property type="component" value="Unassembled WGS sequence"/>
</dbReference>
<sequence>MTSNYDPVSRVPRRLGYSDDVILRLNEIERIISAILPKAAMGIGWWSIAEESDRHHVQCQA</sequence>
<dbReference type="AlphaFoldDB" id="A0AA43BA36"/>
<comment type="caution">
    <text evidence="1">The sequence shown here is derived from an EMBL/GenBank/DDBJ whole genome shotgun (WGS) entry which is preliminary data.</text>
</comment>
<gene>
    <name evidence="1" type="ORF">N5J77_23265</name>
</gene>
<proteinExistence type="predicted"/>
<organism evidence="1 2">
    <name type="scientific">Sphingobium yanoikuyae</name>
    <name type="common">Sphingomonas yanoikuyae</name>
    <dbReference type="NCBI Taxonomy" id="13690"/>
    <lineage>
        <taxon>Bacteria</taxon>
        <taxon>Pseudomonadati</taxon>
        <taxon>Pseudomonadota</taxon>
        <taxon>Alphaproteobacteria</taxon>
        <taxon>Sphingomonadales</taxon>
        <taxon>Sphingomonadaceae</taxon>
        <taxon>Sphingobium</taxon>
    </lineage>
</organism>
<dbReference type="EMBL" id="JAOCKX010000047">
    <property type="protein sequence ID" value="MDH2134056.1"/>
    <property type="molecule type" value="Genomic_DNA"/>
</dbReference>
<protein>
    <submittedName>
        <fullName evidence="1">Uncharacterized protein</fullName>
    </submittedName>
</protein>
<name>A0AA43BA36_SPHYA</name>